<evidence type="ECO:0000256" key="4">
    <source>
        <dbReference type="ARBA" id="ARBA00022692"/>
    </source>
</evidence>
<keyword evidence="5 7" id="KW-1133">Transmembrane helix</keyword>
<sequence length="152" mass="17622">MSLTDMLIAGCIAALLLFAIYDEAILPRRHGPTRLRVALQRRHKIDSLIFIGLLLILLWNNVSHHGPQLTTSLLMVLSFLAFWLFWLRRPKLLMKNGGLFYAGVWIDYRRIQGMNLSEDGILVIQLEQRRLLVAVQQLDDLERIYNTLVEAR</sequence>
<dbReference type="AlphaFoldDB" id="A0A1X1BZ41"/>
<dbReference type="GO" id="GO:0005886">
    <property type="term" value="C:plasma membrane"/>
    <property type="evidence" value="ECO:0007669"/>
    <property type="project" value="UniProtKB-SubCell"/>
</dbReference>
<comment type="caution">
    <text evidence="8">The sequence shown here is derived from an EMBL/GenBank/DDBJ whole genome shotgun (WGS) entry which is preliminary data.</text>
</comment>
<name>A0A1X1BZ41_9GAMM</name>
<keyword evidence="4 7" id="KW-0812">Transmembrane</keyword>
<dbReference type="STRING" id="472705.GCA_001743465_02978"/>
<evidence type="ECO:0000256" key="1">
    <source>
        <dbReference type="ARBA" id="ARBA00004651"/>
    </source>
</evidence>
<dbReference type="NCBIfam" id="NF002791">
    <property type="entry name" value="PRK02913.1"/>
    <property type="match status" value="1"/>
</dbReference>
<protein>
    <recommendedName>
        <fullName evidence="7">UPF0266 membrane protein HA41_05595</fullName>
    </recommendedName>
</protein>
<keyword evidence="6 7" id="KW-0472">Membrane</keyword>
<dbReference type="Proteomes" id="UP000193933">
    <property type="component" value="Unassembled WGS sequence"/>
</dbReference>
<evidence type="ECO:0000256" key="6">
    <source>
        <dbReference type="ARBA" id="ARBA00023136"/>
    </source>
</evidence>
<evidence type="ECO:0000256" key="2">
    <source>
        <dbReference type="ARBA" id="ARBA00009962"/>
    </source>
</evidence>
<dbReference type="RefSeq" id="WP_094119958.1">
    <property type="nucleotide sequence ID" value="NZ_MLFN01000010.1"/>
</dbReference>
<evidence type="ECO:0000256" key="5">
    <source>
        <dbReference type="ARBA" id="ARBA00022989"/>
    </source>
</evidence>
<feature type="transmembrane region" description="Helical" evidence="7">
    <location>
        <begin position="45"/>
        <end position="62"/>
    </location>
</feature>
<keyword evidence="9" id="KW-1185">Reference proteome</keyword>
<organism evidence="8 9">
    <name type="scientific">Pantoea conspicua</name>
    <dbReference type="NCBI Taxonomy" id="472705"/>
    <lineage>
        <taxon>Bacteria</taxon>
        <taxon>Pseudomonadati</taxon>
        <taxon>Pseudomonadota</taxon>
        <taxon>Gammaproteobacteria</taxon>
        <taxon>Enterobacterales</taxon>
        <taxon>Erwiniaceae</taxon>
        <taxon>Pantoea</taxon>
    </lineage>
</organism>
<gene>
    <name evidence="8" type="ORF">HA41_05595</name>
</gene>
<feature type="transmembrane region" description="Helical" evidence="7">
    <location>
        <begin position="6"/>
        <end position="24"/>
    </location>
</feature>
<evidence type="ECO:0000313" key="8">
    <source>
        <dbReference type="EMBL" id="ORM54254.1"/>
    </source>
</evidence>
<dbReference type="InterPro" id="IPR009328">
    <property type="entry name" value="DUF986"/>
</dbReference>
<dbReference type="EMBL" id="MLFN01000010">
    <property type="protein sequence ID" value="ORM54254.1"/>
    <property type="molecule type" value="Genomic_DNA"/>
</dbReference>
<dbReference type="HAMAP" id="MF_01071">
    <property type="entry name" value="UPF0266"/>
    <property type="match status" value="1"/>
</dbReference>
<reference evidence="8 9" key="1">
    <citation type="journal article" date="2017" name="Antonie Van Leeuwenhoek">
        <title>Phylogenomic resolution of the bacterial genus Pantoea and its relationship with Erwinia and Tatumella.</title>
        <authorList>
            <person name="Palmer M."/>
            <person name="Steenkamp E.T."/>
            <person name="Coetzee M.P."/>
            <person name="Chan W.Y."/>
            <person name="van Zyl E."/>
            <person name="De Maayer P."/>
            <person name="Coutinho T.A."/>
            <person name="Blom J."/>
            <person name="Smits T.H."/>
            <person name="Duffy B."/>
            <person name="Venter S.N."/>
        </authorList>
    </citation>
    <scope>NUCLEOTIDE SEQUENCE [LARGE SCALE GENOMIC DNA]</scope>
    <source>
        <strain evidence="8 9">LMG 24534</strain>
    </source>
</reference>
<comment type="similarity">
    <text evidence="2 7">Belongs to the UPF0266 family.</text>
</comment>
<dbReference type="PIRSF" id="PIRSF020687">
    <property type="entry name" value="UCP020687"/>
    <property type="match status" value="1"/>
</dbReference>
<evidence type="ECO:0000313" key="9">
    <source>
        <dbReference type="Proteomes" id="UP000193933"/>
    </source>
</evidence>
<dbReference type="Pfam" id="PF06173">
    <property type="entry name" value="DUF986"/>
    <property type="match status" value="1"/>
</dbReference>
<accession>A0A1X1BZ41</accession>
<evidence type="ECO:0000256" key="7">
    <source>
        <dbReference type="HAMAP-Rule" id="MF_01071"/>
    </source>
</evidence>
<evidence type="ECO:0000256" key="3">
    <source>
        <dbReference type="ARBA" id="ARBA00022475"/>
    </source>
</evidence>
<comment type="subcellular location">
    <subcellularLocation>
        <location evidence="1 7">Cell membrane</location>
        <topology evidence="1 7">Multi-pass membrane protein</topology>
    </subcellularLocation>
</comment>
<proteinExistence type="inferred from homology"/>
<keyword evidence="3 7" id="KW-1003">Cell membrane</keyword>
<feature type="transmembrane region" description="Helical" evidence="7">
    <location>
        <begin position="68"/>
        <end position="87"/>
    </location>
</feature>
<dbReference type="OrthoDB" id="2360740at2"/>